<reference evidence="2 3" key="1">
    <citation type="submission" date="2022-03" db="EMBL/GenBank/DDBJ databases">
        <authorList>
            <person name="Macdonald S."/>
            <person name="Ahmed S."/>
            <person name="Newling K."/>
        </authorList>
    </citation>
    <scope>NUCLEOTIDE SEQUENCE [LARGE SCALE GENOMIC DNA]</scope>
</reference>
<protein>
    <submittedName>
        <fullName evidence="2">Uncharacterized protein</fullName>
    </submittedName>
</protein>
<dbReference type="AlphaFoldDB" id="A0ABC8KEP5"/>
<evidence type="ECO:0000256" key="1">
    <source>
        <dbReference type="SAM" id="MobiDB-lite"/>
    </source>
</evidence>
<evidence type="ECO:0000313" key="2">
    <source>
        <dbReference type="EMBL" id="CAH8357488.1"/>
    </source>
</evidence>
<feature type="compositionally biased region" description="Polar residues" evidence="1">
    <location>
        <begin position="37"/>
        <end position="57"/>
    </location>
</feature>
<name>A0ABC8KEP5_ERUVS</name>
<proteinExistence type="predicted"/>
<dbReference type="EMBL" id="CAKOAT010231821">
    <property type="protein sequence ID" value="CAH8357488.1"/>
    <property type="molecule type" value="Genomic_DNA"/>
</dbReference>
<gene>
    <name evidence="2" type="ORF">ERUC_LOCUS23243</name>
</gene>
<keyword evidence="3" id="KW-1185">Reference proteome</keyword>
<organism evidence="2 3">
    <name type="scientific">Eruca vesicaria subsp. sativa</name>
    <name type="common">Garden rocket</name>
    <name type="synonym">Eruca sativa</name>
    <dbReference type="NCBI Taxonomy" id="29727"/>
    <lineage>
        <taxon>Eukaryota</taxon>
        <taxon>Viridiplantae</taxon>
        <taxon>Streptophyta</taxon>
        <taxon>Embryophyta</taxon>
        <taxon>Tracheophyta</taxon>
        <taxon>Spermatophyta</taxon>
        <taxon>Magnoliopsida</taxon>
        <taxon>eudicotyledons</taxon>
        <taxon>Gunneridae</taxon>
        <taxon>Pentapetalae</taxon>
        <taxon>rosids</taxon>
        <taxon>malvids</taxon>
        <taxon>Brassicales</taxon>
        <taxon>Brassicaceae</taxon>
        <taxon>Brassiceae</taxon>
        <taxon>Eruca</taxon>
    </lineage>
</organism>
<comment type="caution">
    <text evidence="2">The sequence shown here is derived from an EMBL/GenBank/DDBJ whole genome shotgun (WGS) entry which is preliminary data.</text>
</comment>
<feature type="region of interest" description="Disordered" evidence="1">
    <location>
        <begin position="32"/>
        <end position="57"/>
    </location>
</feature>
<sequence>MGELHKYTFLETAAPRRALGVDGEFDGNATFAGGSFMPSQSTTQAHESSSAFKASYL</sequence>
<evidence type="ECO:0000313" key="3">
    <source>
        <dbReference type="Proteomes" id="UP001642260"/>
    </source>
</evidence>
<dbReference type="Proteomes" id="UP001642260">
    <property type="component" value="Unassembled WGS sequence"/>
</dbReference>
<accession>A0ABC8KEP5</accession>